<reference evidence="1" key="1">
    <citation type="submission" date="2020-09" db="EMBL/GenBank/DDBJ databases">
        <title>Iningainema tapete sp. nov. (Scytonemataceae, Cyanobacteria) from greenhouses in central Florida (USA) produces two types of nodularin with biosynthetic potential for microcystin-LR and anabaenopeptins.</title>
        <authorList>
            <person name="Berthold D.E."/>
            <person name="Lefler F.W."/>
            <person name="Huang I.-S."/>
            <person name="Abdulla H."/>
            <person name="Zimba P.V."/>
            <person name="Laughinghouse H.D. IV."/>
        </authorList>
    </citation>
    <scope>NUCLEOTIDE SEQUENCE</scope>
    <source>
        <strain evidence="1">BLCCT55</strain>
    </source>
</reference>
<proteinExistence type="predicted"/>
<dbReference type="EMBL" id="JACXAE010000107">
    <property type="protein sequence ID" value="MBD2777255.1"/>
    <property type="molecule type" value="Genomic_DNA"/>
</dbReference>
<accession>A0A8J7CH64</accession>
<dbReference type="Proteomes" id="UP000629098">
    <property type="component" value="Unassembled WGS sequence"/>
</dbReference>
<dbReference type="RefSeq" id="WP_190836321.1">
    <property type="nucleotide sequence ID" value="NZ_CAWPPI010000107.1"/>
</dbReference>
<sequence length="103" mass="11893">MTLEPKCEELYSFLSSEFADADFEGKSDEEVVRNTVTPNLIEWHRTIIAEGRAALNSSSFPWRTVGDYANRYFETEEDARIWLTQVLNQLELCVDSISRKNPT</sequence>
<comment type="caution">
    <text evidence="1">The sequence shown here is derived from an EMBL/GenBank/DDBJ whole genome shotgun (WGS) entry which is preliminary data.</text>
</comment>
<protein>
    <recommendedName>
        <fullName evidence="3">CdiI immunity protein domain-containing protein</fullName>
    </recommendedName>
</protein>
<organism evidence="1 2">
    <name type="scientific">Iningainema tapete BLCC-T55</name>
    <dbReference type="NCBI Taxonomy" id="2748662"/>
    <lineage>
        <taxon>Bacteria</taxon>
        <taxon>Bacillati</taxon>
        <taxon>Cyanobacteriota</taxon>
        <taxon>Cyanophyceae</taxon>
        <taxon>Nostocales</taxon>
        <taxon>Scytonemataceae</taxon>
        <taxon>Iningainema tapete</taxon>
    </lineage>
</organism>
<evidence type="ECO:0008006" key="3">
    <source>
        <dbReference type="Google" id="ProtNLM"/>
    </source>
</evidence>
<evidence type="ECO:0000313" key="1">
    <source>
        <dbReference type="EMBL" id="MBD2777255.1"/>
    </source>
</evidence>
<evidence type="ECO:0000313" key="2">
    <source>
        <dbReference type="Proteomes" id="UP000629098"/>
    </source>
</evidence>
<dbReference type="AlphaFoldDB" id="A0A8J7CH64"/>
<gene>
    <name evidence="1" type="ORF">ICL16_35715</name>
</gene>
<name>A0A8J7CH64_9CYAN</name>
<keyword evidence="2" id="KW-1185">Reference proteome</keyword>